<evidence type="ECO:0000313" key="3">
    <source>
        <dbReference type="Proteomes" id="UP000245207"/>
    </source>
</evidence>
<sequence>MLPIPHPDRFCEQQNVSAHKLNLITLVRNSAAEDLINRALGLILMKRVKVLVIDIDLGADMKRSLPMYRVPVDILLSASSLKSLTVSKCEMPSSLMVDVVKFKYLKMLELERVPLNEEAIKRLTTICPLLEALIVKYCHGFKTFSVYGLQNLQKFGLTLRMMLRKYVSMLQVYIILTWCILVEEGFHLRTWLHAKKLISFRYVAKLSINLSHPCNFGFVSSWQMEQGEVVKPFTEDKCIPVKSTHGMDPKVGVDAVWFKKLRRFLDKKIRFKVLKLCISAFRSNYLIDDVEELKVIQSAPYKLKHIELEPCIMEEVPVYVCHHQSLILKLSFPRTNFEEWSHIVTTCKHGLVITPLFQFHSIDLKDFTLVKGSPSRNSRWLRQNQSQGGGLEIVFNQQLTRLGYYLISCVIAPSAKITSITP</sequence>
<keyword evidence="3" id="KW-1185">Reference proteome</keyword>
<organism evidence="2 3">
    <name type="scientific">Artemisia annua</name>
    <name type="common">Sweet wormwood</name>
    <dbReference type="NCBI Taxonomy" id="35608"/>
    <lineage>
        <taxon>Eukaryota</taxon>
        <taxon>Viridiplantae</taxon>
        <taxon>Streptophyta</taxon>
        <taxon>Embryophyta</taxon>
        <taxon>Tracheophyta</taxon>
        <taxon>Spermatophyta</taxon>
        <taxon>Magnoliopsida</taxon>
        <taxon>eudicotyledons</taxon>
        <taxon>Gunneridae</taxon>
        <taxon>Pentapetalae</taxon>
        <taxon>asterids</taxon>
        <taxon>campanulids</taxon>
        <taxon>Asterales</taxon>
        <taxon>Asteraceae</taxon>
        <taxon>Asteroideae</taxon>
        <taxon>Anthemideae</taxon>
        <taxon>Artemisiinae</taxon>
        <taxon>Artemisia</taxon>
    </lineage>
</organism>
<evidence type="ECO:0000313" key="2">
    <source>
        <dbReference type="EMBL" id="PWA46394.1"/>
    </source>
</evidence>
<gene>
    <name evidence="2" type="ORF">CTI12_AA509170</name>
</gene>
<dbReference type="InterPro" id="IPR055411">
    <property type="entry name" value="LRR_FXL15/At3g58940/PEG3-like"/>
</dbReference>
<reference evidence="2 3" key="1">
    <citation type="journal article" date="2018" name="Mol. Plant">
        <title>The genome of Artemisia annua provides insight into the evolution of Asteraceae family and artemisinin biosynthesis.</title>
        <authorList>
            <person name="Shen Q."/>
            <person name="Zhang L."/>
            <person name="Liao Z."/>
            <person name="Wang S."/>
            <person name="Yan T."/>
            <person name="Shi P."/>
            <person name="Liu M."/>
            <person name="Fu X."/>
            <person name="Pan Q."/>
            <person name="Wang Y."/>
            <person name="Lv Z."/>
            <person name="Lu X."/>
            <person name="Zhang F."/>
            <person name="Jiang W."/>
            <person name="Ma Y."/>
            <person name="Chen M."/>
            <person name="Hao X."/>
            <person name="Li L."/>
            <person name="Tang Y."/>
            <person name="Lv G."/>
            <person name="Zhou Y."/>
            <person name="Sun X."/>
            <person name="Brodelius P.E."/>
            <person name="Rose J.K.C."/>
            <person name="Tang K."/>
        </authorList>
    </citation>
    <scope>NUCLEOTIDE SEQUENCE [LARGE SCALE GENOMIC DNA]</scope>
    <source>
        <strain evidence="3">cv. Huhao1</strain>
        <tissue evidence="2">Leaf</tissue>
    </source>
</reference>
<name>A0A2U1LBM3_ARTAN</name>
<dbReference type="AlphaFoldDB" id="A0A2U1LBM3"/>
<comment type="caution">
    <text evidence="2">The sequence shown here is derived from an EMBL/GenBank/DDBJ whole genome shotgun (WGS) entry which is preliminary data.</text>
</comment>
<dbReference type="PANTHER" id="PTHR31639:SF42">
    <property type="entry name" value="OS02G0160200 PROTEIN"/>
    <property type="match status" value="1"/>
</dbReference>
<dbReference type="PANTHER" id="PTHR31639">
    <property type="entry name" value="F-BOX PROTEIN-LIKE"/>
    <property type="match status" value="1"/>
</dbReference>
<dbReference type="Proteomes" id="UP000245207">
    <property type="component" value="Unassembled WGS sequence"/>
</dbReference>
<accession>A0A2U1LBM3</accession>
<dbReference type="SUPFAM" id="SSF52047">
    <property type="entry name" value="RNI-like"/>
    <property type="match status" value="1"/>
</dbReference>
<protein>
    <submittedName>
        <fullName evidence="2">F-box domain, Leucine-rich repeat domain, L domain-like protein</fullName>
    </submittedName>
</protein>
<feature type="domain" description="F-box/LRR-repeat protein 15/At3g58940/PEG3-like LRR" evidence="1">
    <location>
        <begin position="66"/>
        <end position="157"/>
    </location>
</feature>
<evidence type="ECO:0000259" key="1">
    <source>
        <dbReference type="Pfam" id="PF24758"/>
    </source>
</evidence>
<dbReference type="Pfam" id="PF24758">
    <property type="entry name" value="LRR_At5g56370"/>
    <property type="match status" value="1"/>
</dbReference>
<proteinExistence type="predicted"/>
<dbReference type="EMBL" id="PKPP01010307">
    <property type="protein sequence ID" value="PWA46394.1"/>
    <property type="molecule type" value="Genomic_DNA"/>
</dbReference>
<dbReference type="OrthoDB" id="1391401at2759"/>